<dbReference type="Proteomes" id="UP000029917">
    <property type="component" value="Unassembled WGS sequence"/>
</dbReference>
<dbReference type="PANTHER" id="PTHR30413">
    <property type="entry name" value="INNER MEMBRANE TRANSPORT PERMEASE"/>
    <property type="match status" value="1"/>
</dbReference>
<dbReference type="InterPro" id="IPR000412">
    <property type="entry name" value="ABC_2_transport"/>
</dbReference>
<feature type="transmembrane region" description="Helical" evidence="3">
    <location>
        <begin position="38"/>
        <end position="60"/>
    </location>
</feature>
<keyword evidence="5" id="KW-1185">Reference proteome</keyword>
<feature type="transmembrane region" description="Helical" evidence="3">
    <location>
        <begin position="111"/>
        <end position="140"/>
    </location>
</feature>
<comment type="similarity">
    <text evidence="1">Belongs to the ABC-2 integral membrane protein family.</text>
</comment>
<keyword evidence="3" id="KW-0472">Membrane</keyword>
<gene>
    <name evidence="4" type="ORF">IC63_08430</name>
</gene>
<evidence type="ECO:0000256" key="3">
    <source>
        <dbReference type="SAM" id="Phobius"/>
    </source>
</evidence>
<keyword evidence="3" id="KW-0812">Transmembrane</keyword>
<evidence type="ECO:0000256" key="2">
    <source>
        <dbReference type="ARBA" id="ARBA00022448"/>
    </source>
</evidence>
<dbReference type="STRING" id="690417.IC63_08430"/>
<organism evidence="4 5">
    <name type="scientific">Paracoccus sphaerophysae</name>
    <dbReference type="NCBI Taxonomy" id="690417"/>
    <lineage>
        <taxon>Bacteria</taxon>
        <taxon>Pseudomonadati</taxon>
        <taxon>Pseudomonadota</taxon>
        <taxon>Alphaproteobacteria</taxon>
        <taxon>Rhodobacterales</taxon>
        <taxon>Paracoccaceae</taxon>
        <taxon>Paracoccus</taxon>
    </lineage>
</organism>
<feature type="transmembrane region" description="Helical" evidence="3">
    <location>
        <begin position="72"/>
        <end position="91"/>
    </location>
</feature>
<dbReference type="GO" id="GO:0043190">
    <property type="term" value="C:ATP-binding cassette (ABC) transporter complex"/>
    <property type="evidence" value="ECO:0007669"/>
    <property type="project" value="InterPro"/>
</dbReference>
<name>A0A099F9J4_9RHOB</name>
<dbReference type="AlphaFoldDB" id="A0A099F9J4"/>
<dbReference type="GO" id="GO:0015920">
    <property type="term" value="P:lipopolysaccharide transport"/>
    <property type="evidence" value="ECO:0007669"/>
    <property type="project" value="TreeGrafter"/>
</dbReference>
<dbReference type="OrthoDB" id="7835223at2"/>
<dbReference type="GO" id="GO:0140359">
    <property type="term" value="F:ABC-type transporter activity"/>
    <property type="evidence" value="ECO:0007669"/>
    <property type="project" value="InterPro"/>
</dbReference>
<protein>
    <submittedName>
        <fullName evidence="4">Uncharacterized protein</fullName>
    </submittedName>
</protein>
<dbReference type="RefSeq" id="WP_036718939.1">
    <property type="nucleotide sequence ID" value="NZ_JRKS01000021.1"/>
</dbReference>
<keyword evidence="3" id="KW-1133">Transmembrane helix</keyword>
<proteinExistence type="inferred from homology"/>
<reference evidence="4 5" key="1">
    <citation type="submission" date="2014-09" db="EMBL/GenBank/DDBJ databases">
        <authorList>
            <person name="McGinnis J.M."/>
            <person name="Wolfgang W.J."/>
        </authorList>
    </citation>
    <scope>NUCLEOTIDE SEQUENCE [LARGE SCALE GENOMIC DNA]</scope>
    <source>
        <strain evidence="4 5">HAMBI 3106</strain>
    </source>
</reference>
<sequence>MFVQRRNRNLVQAAFTTLALIYHQTVHTLRQTHANAVIGILITMMQSVLMVAGFLAMYWVMGVKRSPIRGDFLLFIMSGIFMFMAFNGAMAKVSGAGKSTNQMMKHGPLNTAIAMSGAALAALYTNVLSALVLISIYHMLINPIEIENWRGTLAMLVLAWFSGSALGLVFLSIRTWFPVPGQMISQVFGRANMVASGKMFAANNLPNFMLAMFDWNPLFHIIDQTRGFVFVNYTPHNSSLSYPIYVTLALLMIGLMAEFVTRNSASLSWGAGR</sequence>
<dbReference type="PANTHER" id="PTHR30413:SF10">
    <property type="entry name" value="CAPSULE POLYSACCHARIDE EXPORT INNER-MEMBRANE PROTEIN CTRC"/>
    <property type="match status" value="1"/>
</dbReference>
<dbReference type="EMBL" id="JRKS01000021">
    <property type="protein sequence ID" value="KGJ07400.1"/>
    <property type="molecule type" value="Genomic_DNA"/>
</dbReference>
<feature type="transmembrane region" description="Helical" evidence="3">
    <location>
        <begin position="242"/>
        <end position="260"/>
    </location>
</feature>
<reference evidence="4 5" key="2">
    <citation type="submission" date="2014-10" db="EMBL/GenBank/DDBJ databases">
        <title>Paracoccus sanguinis sp. nov., isolated from clinical specimens of New York State patients.</title>
        <authorList>
            <person name="Mingle L.A."/>
            <person name="Cole J.A."/>
            <person name="Lapierre P."/>
            <person name="Musser K.A."/>
        </authorList>
    </citation>
    <scope>NUCLEOTIDE SEQUENCE [LARGE SCALE GENOMIC DNA]</scope>
    <source>
        <strain evidence="4 5">HAMBI 3106</strain>
    </source>
</reference>
<dbReference type="PRINTS" id="PR00164">
    <property type="entry name" value="ABC2TRNSPORT"/>
</dbReference>
<evidence type="ECO:0000256" key="1">
    <source>
        <dbReference type="ARBA" id="ARBA00007783"/>
    </source>
</evidence>
<keyword evidence="2" id="KW-0813">Transport</keyword>
<feature type="transmembrane region" description="Helical" evidence="3">
    <location>
        <begin position="152"/>
        <end position="173"/>
    </location>
</feature>
<accession>A0A099F9J4</accession>
<evidence type="ECO:0000313" key="5">
    <source>
        <dbReference type="Proteomes" id="UP000029917"/>
    </source>
</evidence>
<evidence type="ECO:0000313" key="4">
    <source>
        <dbReference type="EMBL" id="KGJ07400.1"/>
    </source>
</evidence>
<comment type="caution">
    <text evidence="4">The sequence shown here is derived from an EMBL/GenBank/DDBJ whole genome shotgun (WGS) entry which is preliminary data.</text>
</comment>